<protein>
    <submittedName>
        <fullName evidence="4">Glycosyltransferase</fullName>
    </submittedName>
</protein>
<keyword evidence="2 4" id="KW-0808">Transferase</keyword>
<dbReference type="PANTHER" id="PTHR22916">
    <property type="entry name" value="GLYCOSYLTRANSFERASE"/>
    <property type="match status" value="1"/>
</dbReference>
<dbReference type="EMBL" id="WKLP01000065">
    <property type="protein sequence ID" value="MRY14743.1"/>
    <property type="molecule type" value="Genomic_DNA"/>
</dbReference>
<dbReference type="PANTHER" id="PTHR22916:SF51">
    <property type="entry name" value="GLYCOSYLTRANSFERASE EPSH-RELATED"/>
    <property type="match status" value="1"/>
</dbReference>
<reference evidence="4" key="1">
    <citation type="journal article" date="2019" name="Nat. Med.">
        <title>A library of human gut bacterial isolates paired with longitudinal multiomics data enables mechanistic microbiome research.</title>
        <authorList>
            <person name="Poyet M."/>
            <person name="Groussin M."/>
            <person name="Gibbons S.M."/>
            <person name="Avila-Pacheco J."/>
            <person name="Jiang X."/>
            <person name="Kearney S.M."/>
            <person name="Perrotta A.R."/>
            <person name="Berdy B."/>
            <person name="Zhao S."/>
            <person name="Lieberman T.D."/>
            <person name="Swanson P.K."/>
            <person name="Smith M."/>
            <person name="Roesemann S."/>
            <person name="Alexander J.E."/>
            <person name="Rich S.A."/>
            <person name="Livny J."/>
            <person name="Vlamakis H."/>
            <person name="Clish C."/>
            <person name="Bullock K."/>
            <person name="Deik A."/>
            <person name="Scott J."/>
            <person name="Pierce K.A."/>
            <person name="Xavier R.J."/>
            <person name="Alm E.J."/>
        </authorList>
    </citation>
    <scope>NUCLEOTIDE SEQUENCE</scope>
    <source>
        <strain evidence="4">BIOML-A4</strain>
    </source>
</reference>
<comment type="caution">
    <text evidence="4">The sequence shown here is derived from an EMBL/GenBank/DDBJ whole genome shotgun (WGS) entry which is preliminary data.</text>
</comment>
<evidence type="ECO:0000259" key="3">
    <source>
        <dbReference type="Pfam" id="PF00535"/>
    </source>
</evidence>
<evidence type="ECO:0000256" key="1">
    <source>
        <dbReference type="ARBA" id="ARBA00022676"/>
    </source>
</evidence>
<keyword evidence="1" id="KW-0328">Glycosyltransferase</keyword>
<gene>
    <name evidence="4" type="ORF">GKE01_25310</name>
</gene>
<dbReference type="Pfam" id="PF00535">
    <property type="entry name" value="Glycos_transf_2"/>
    <property type="match status" value="1"/>
</dbReference>
<evidence type="ECO:0000256" key="2">
    <source>
        <dbReference type="ARBA" id="ARBA00022679"/>
    </source>
</evidence>
<accession>A0A6G1ZL96</accession>
<dbReference type="CDD" id="cd00761">
    <property type="entry name" value="Glyco_tranf_GTA_type"/>
    <property type="match status" value="1"/>
</dbReference>
<name>A0A6G1ZL96_9BACT</name>
<dbReference type="Gene3D" id="3.90.550.10">
    <property type="entry name" value="Spore Coat Polysaccharide Biosynthesis Protein SpsA, Chain A"/>
    <property type="match status" value="1"/>
</dbReference>
<dbReference type="RefSeq" id="WP_010802601.1">
    <property type="nucleotide sequence ID" value="NZ_CAJSYT010000017.1"/>
</dbReference>
<evidence type="ECO:0000313" key="4">
    <source>
        <dbReference type="EMBL" id="MRY14743.1"/>
    </source>
</evidence>
<dbReference type="InterPro" id="IPR029044">
    <property type="entry name" value="Nucleotide-diphossugar_trans"/>
</dbReference>
<organism evidence="4">
    <name type="scientific">Parabacteroides goldsteinii</name>
    <dbReference type="NCBI Taxonomy" id="328812"/>
    <lineage>
        <taxon>Bacteria</taxon>
        <taxon>Pseudomonadati</taxon>
        <taxon>Bacteroidota</taxon>
        <taxon>Bacteroidia</taxon>
        <taxon>Bacteroidales</taxon>
        <taxon>Tannerellaceae</taxon>
        <taxon>Parabacteroides</taxon>
    </lineage>
</organism>
<dbReference type="InterPro" id="IPR001173">
    <property type="entry name" value="Glyco_trans_2-like"/>
</dbReference>
<dbReference type="SUPFAM" id="SSF53448">
    <property type="entry name" value="Nucleotide-diphospho-sugar transferases"/>
    <property type="match status" value="1"/>
</dbReference>
<feature type="domain" description="Glycosyltransferase 2-like" evidence="3">
    <location>
        <begin position="8"/>
        <end position="104"/>
    </location>
</feature>
<dbReference type="AlphaFoldDB" id="A0A6G1ZL96"/>
<proteinExistence type="predicted"/>
<dbReference type="GO" id="GO:0016758">
    <property type="term" value="F:hexosyltransferase activity"/>
    <property type="evidence" value="ECO:0007669"/>
    <property type="project" value="UniProtKB-ARBA"/>
</dbReference>
<sequence length="317" mass="37068">MLEKPKVSVIVPVYKAEAYLYRCVDSLLMQTFTNFEILLIDDGSPDRSGEICDEYARKDTRVRVFHKENGGVSSARNLGLKYAQGEWIAFVDSDDWVESDFLEVFRILSVDVDMIHCGLQLEQKPKKFVRYSIFRHRQQIKPSELLNPVYFSSCSVSYFYKRSLINNLGLKFCDVIKYSEDRQFIIKYLSSCSNNVLLIDNQAYRYCLNSSSAVHSERSYTRCLDDLVVLHSLKGLPLATATPFVFRLFVKGFILAYCIYCDKSKPDFHVAINDLIRYSEGYSHEYLLFQSFVKYPMLTVSAFKCYWWIRTIYHKMK</sequence>